<keyword evidence="4" id="KW-1185">Reference proteome</keyword>
<gene>
    <name evidence="3" type="ORF">L798_14275</name>
</gene>
<feature type="region of interest" description="Disordered" evidence="1">
    <location>
        <begin position="186"/>
        <end position="215"/>
    </location>
</feature>
<feature type="transmembrane region" description="Helical" evidence="2">
    <location>
        <begin position="120"/>
        <end position="145"/>
    </location>
</feature>
<reference evidence="3 4" key="1">
    <citation type="journal article" date="2014" name="Nat. Commun.">
        <title>Molecular traces of alternative social organization in a termite genome.</title>
        <authorList>
            <person name="Terrapon N."/>
            <person name="Li C."/>
            <person name="Robertson H.M."/>
            <person name="Ji L."/>
            <person name="Meng X."/>
            <person name="Booth W."/>
            <person name="Chen Z."/>
            <person name="Childers C.P."/>
            <person name="Glastad K.M."/>
            <person name="Gokhale K."/>
            <person name="Gowin J."/>
            <person name="Gronenberg W."/>
            <person name="Hermansen R.A."/>
            <person name="Hu H."/>
            <person name="Hunt B.G."/>
            <person name="Huylmans A.K."/>
            <person name="Khalil S.M."/>
            <person name="Mitchell R.D."/>
            <person name="Munoz-Torres M.C."/>
            <person name="Mustard J.A."/>
            <person name="Pan H."/>
            <person name="Reese J.T."/>
            <person name="Scharf M.E."/>
            <person name="Sun F."/>
            <person name="Vogel H."/>
            <person name="Xiao J."/>
            <person name="Yang W."/>
            <person name="Yang Z."/>
            <person name="Yang Z."/>
            <person name="Zhou J."/>
            <person name="Zhu J."/>
            <person name="Brent C.S."/>
            <person name="Elsik C.G."/>
            <person name="Goodisman M.A."/>
            <person name="Liberles D.A."/>
            <person name="Roe R.M."/>
            <person name="Vargo E.L."/>
            <person name="Vilcinskas A."/>
            <person name="Wang J."/>
            <person name="Bornberg-Bauer E."/>
            <person name="Korb J."/>
            <person name="Zhang G."/>
            <person name="Liebig J."/>
        </authorList>
    </citation>
    <scope>NUCLEOTIDE SEQUENCE [LARGE SCALE GENOMIC DNA]</scope>
    <source>
        <tissue evidence="3">Whole organism</tissue>
    </source>
</reference>
<dbReference type="EMBL" id="KK852459">
    <property type="protein sequence ID" value="KDR23539.1"/>
    <property type="molecule type" value="Genomic_DNA"/>
</dbReference>
<organism evidence="3 4">
    <name type="scientific">Zootermopsis nevadensis</name>
    <name type="common">Dampwood termite</name>
    <dbReference type="NCBI Taxonomy" id="136037"/>
    <lineage>
        <taxon>Eukaryota</taxon>
        <taxon>Metazoa</taxon>
        <taxon>Ecdysozoa</taxon>
        <taxon>Arthropoda</taxon>
        <taxon>Hexapoda</taxon>
        <taxon>Insecta</taxon>
        <taxon>Pterygota</taxon>
        <taxon>Neoptera</taxon>
        <taxon>Polyneoptera</taxon>
        <taxon>Dictyoptera</taxon>
        <taxon>Blattodea</taxon>
        <taxon>Blattoidea</taxon>
        <taxon>Termitoidae</taxon>
        <taxon>Termopsidae</taxon>
        <taxon>Zootermopsis</taxon>
    </lineage>
</organism>
<keyword evidence="2" id="KW-0472">Membrane</keyword>
<protein>
    <submittedName>
        <fullName evidence="3">Uncharacterized protein</fullName>
    </submittedName>
</protein>
<feature type="compositionally biased region" description="Basic and acidic residues" evidence="1">
    <location>
        <begin position="202"/>
        <end position="215"/>
    </location>
</feature>
<keyword evidence="2" id="KW-0812">Transmembrane</keyword>
<keyword evidence="2" id="KW-1133">Transmembrane helix</keyword>
<feature type="compositionally biased region" description="Polar residues" evidence="1">
    <location>
        <begin position="189"/>
        <end position="201"/>
    </location>
</feature>
<evidence type="ECO:0000313" key="4">
    <source>
        <dbReference type="Proteomes" id="UP000027135"/>
    </source>
</evidence>
<evidence type="ECO:0000256" key="2">
    <source>
        <dbReference type="SAM" id="Phobius"/>
    </source>
</evidence>
<dbReference type="AlphaFoldDB" id="A0A067RUM3"/>
<name>A0A067RUM3_ZOONE</name>
<sequence>MVSNSITTSPAGKYVHQYTAPYRESPSYGVQTGYEGYLIPAPLADTTGSEEEGGFLNFLTDLGEQIGELGGQGGSGGHEPHSVFPYRQFLLLPLLHKLILPLKLLAKLGLWLFAPLSLVLLGGALTVGVCVFTPVCTLSFLGFGFTRDTVRTFINEDRLASISTFVTSAINKFQLMQKKPHKKEMLLSAQRTMKSDPQQQTSKDEVQIETKRRRK</sequence>
<proteinExistence type="predicted"/>
<accession>A0A067RUM3</accession>
<dbReference type="STRING" id="136037.A0A067RUM3"/>
<dbReference type="Proteomes" id="UP000027135">
    <property type="component" value="Unassembled WGS sequence"/>
</dbReference>
<evidence type="ECO:0000256" key="1">
    <source>
        <dbReference type="SAM" id="MobiDB-lite"/>
    </source>
</evidence>
<evidence type="ECO:0000313" key="3">
    <source>
        <dbReference type="EMBL" id="KDR23539.1"/>
    </source>
</evidence>
<dbReference type="InParanoid" id="A0A067RUM3"/>